<comment type="function">
    <text evidence="1">Needed for flagellar regrowth and assembly.</text>
</comment>
<dbReference type="GO" id="GO:0044781">
    <property type="term" value="P:bacterial-type flagellum organization"/>
    <property type="evidence" value="ECO:0007669"/>
    <property type="project" value="UniProtKB-KW"/>
</dbReference>
<dbReference type="Proteomes" id="UP000199158">
    <property type="component" value="Unassembled WGS sequence"/>
</dbReference>
<comment type="similarity">
    <text evidence="2">Belongs to the FliH family.</text>
</comment>
<sequence length="261" mass="28623">MTSLSKIIKSVNAIEDGRTVTLCDVDILTSNLKTDDADPATNHKQGNLDIDVQITQIKTVSESILNRARADADNLMSQTMDMLSTQREAMLCEVNEQAEQIHKQAYDEGRAAGMLDGLHSFDEELSQIRAAVAQLQVKQKEQIAALEESIVTIALDVAEKILNKRITQDETEMESLVRAAIAADKGKSRITVELSKQMPVLIASLQQKLDSLKCSNCDAMELKAADLPVGACRIESEDGIIDASIWAQLENLKAQLENIDS</sequence>
<dbReference type="GO" id="GO:0015031">
    <property type="term" value="P:protein transport"/>
    <property type="evidence" value="ECO:0007669"/>
    <property type="project" value="UniProtKB-KW"/>
</dbReference>
<keyword evidence="9" id="KW-1185">Reference proteome</keyword>
<evidence type="ECO:0000256" key="6">
    <source>
        <dbReference type="ARBA" id="ARBA00023225"/>
    </source>
</evidence>
<name>A0A1H7ZTY5_9FIRM</name>
<evidence type="ECO:0000256" key="3">
    <source>
        <dbReference type="ARBA" id="ARBA00022448"/>
    </source>
</evidence>
<keyword evidence="6" id="KW-1006">Bacterial flagellum protein export</keyword>
<dbReference type="STRING" id="474960.SAMN05216180_0887"/>
<dbReference type="AlphaFoldDB" id="A0A1H7ZTY5"/>
<dbReference type="PANTHER" id="PTHR34982">
    <property type="entry name" value="YOP PROTEINS TRANSLOCATION PROTEIN L"/>
    <property type="match status" value="1"/>
</dbReference>
<keyword evidence="8" id="KW-0969">Cilium</keyword>
<keyword evidence="8" id="KW-0282">Flagellum</keyword>
<evidence type="ECO:0000256" key="4">
    <source>
        <dbReference type="ARBA" id="ARBA00022795"/>
    </source>
</evidence>
<gene>
    <name evidence="8" type="ORF">SAMN05216180_0887</name>
</gene>
<accession>A0A1H7ZTY5</accession>
<organism evidence="8 9">
    <name type="scientific">Hydrogenoanaerobacterium saccharovorans</name>
    <dbReference type="NCBI Taxonomy" id="474960"/>
    <lineage>
        <taxon>Bacteria</taxon>
        <taxon>Bacillati</taxon>
        <taxon>Bacillota</taxon>
        <taxon>Clostridia</taxon>
        <taxon>Eubacteriales</taxon>
        <taxon>Oscillospiraceae</taxon>
        <taxon>Hydrogenoanaerobacterium</taxon>
    </lineage>
</organism>
<dbReference type="EMBL" id="FOCG01000001">
    <property type="protein sequence ID" value="SEM61736.1"/>
    <property type="molecule type" value="Genomic_DNA"/>
</dbReference>
<proteinExistence type="inferred from homology"/>
<reference evidence="8 9" key="1">
    <citation type="submission" date="2016-10" db="EMBL/GenBank/DDBJ databases">
        <authorList>
            <person name="de Groot N.N."/>
        </authorList>
    </citation>
    <scope>NUCLEOTIDE SEQUENCE [LARGE SCALE GENOMIC DNA]</scope>
    <source>
        <strain evidence="8 9">CGMCC 1.5070</strain>
    </source>
</reference>
<keyword evidence="5" id="KW-0653">Protein transport</keyword>
<evidence type="ECO:0000313" key="8">
    <source>
        <dbReference type="EMBL" id="SEM61736.1"/>
    </source>
</evidence>
<dbReference type="GO" id="GO:0005829">
    <property type="term" value="C:cytosol"/>
    <property type="evidence" value="ECO:0007669"/>
    <property type="project" value="TreeGrafter"/>
</dbReference>
<evidence type="ECO:0000259" key="7">
    <source>
        <dbReference type="Pfam" id="PF02108"/>
    </source>
</evidence>
<evidence type="ECO:0000256" key="5">
    <source>
        <dbReference type="ARBA" id="ARBA00022927"/>
    </source>
</evidence>
<keyword evidence="4" id="KW-1005">Bacterial flagellum biogenesis</keyword>
<feature type="domain" description="Flagellar assembly protein FliH/Type III secretion system HrpE" evidence="7">
    <location>
        <begin position="123"/>
        <end position="251"/>
    </location>
</feature>
<dbReference type="OrthoDB" id="1955387at2"/>
<evidence type="ECO:0000313" key="9">
    <source>
        <dbReference type="Proteomes" id="UP000199158"/>
    </source>
</evidence>
<protein>
    <submittedName>
        <fullName evidence="8">Flagellar biosynthesis/type III secretory pathway protein FliH</fullName>
    </submittedName>
</protein>
<dbReference type="RefSeq" id="WP_092752034.1">
    <property type="nucleotide sequence ID" value="NZ_FOCG01000001.1"/>
</dbReference>
<dbReference type="Pfam" id="PF02108">
    <property type="entry name" value="FliH"/>
    <property type="match status" value="1"/>
</dbReference>
<dbReference type="InterPro" id="IPR018035">
    <property type="entry name" value="Flagellar_FliH/T3SS_HrpE"/>
</dbReference>
<dbReference type="PANTHER" id="PTHR34982:SF1">
    <property type="entry name" value="FLAGELLAR ASSEMBLY PROTEIN FLIH"/>
    <property type="match status" value="1"/>
</dbReference>
<evidence type="ECO:0000256" key="2">
    <source>
        <dbReference type="ARBA" id="ARBA00006602"/>
    </source>
</evidence>
<dbReference type="InterPro" id="IPR051472">
    <property type="entry name" value="T3SS_Stator/FliH"/>
</dbReference>
<keyword evidence="3" id="KW-0813">Transport</keyword>
<keyword evidence="8" id="KW-0966">Cell projection</keyword>
<evidence type="ECO:0000256" key="1">
    <source>
        <dbReference type="ARBA" id="ARBA00003041"/>
    </source>
</evidence>